<gene>
    <name evidence="3" type="ORF">SAMN05216481_10340</name>
</gene>
<dbReference type="AlphaFoldDB" id="A0A1H9C4U6"/>
<dbReference type="EMBL" id="FOET01000003">
    <property type="protein sequence ID" value="SEP96152.1"/>
    <property type="molecule type" value="Genomic_DNA"/>
</dbReference>
<dbReference type="STRING" id="403935.SAMN05216481_10340"/>
<feature type="domain" description="HD" evidence="2">
    <location>
        <begin position="32"/>
        <end position="122"/>
    </location>
</feature>
<protein>
    <submittedName>
        <fullName evidence="3">HD domain-containing protein</fullName>
    </submittedName>
</protein>
<dbReference type="InterPro" id="IPR006674">
    <property type="entry name" value="HD_domain"/>
</dbReference>
<dbReference type="RefSeq" id="WP_093656920.1">
    <property type="nucleotide sequence ID" value="NZ_FOET01000003.1"/>
</dbReference>
<dbReference type="PANTHER" id="PTHR35569">
    <property type="entry name" value="CYANAMIDE HYDRATASE DDI2-RELATED"/>
    <property type="match status" value="1"/>
</dbReference>
<dbReference type="SUPFAM" id="SSF109604">
    <property type="entry name" value="HD-domain/PDEase-like"/>
    <property type="match status" value="1"/>
</dbReference>
<evidence type="ECO:0000256" key="1">
    <source>
        <dbReference type="SAM" id="MobiDB-lite"/>
    </source>
</evidence>
<name>A0A1H9C4U6_9ACTN</name>
<evidence type="ECO:0000259" key="2">
    <source>
        <dbReference type="Pfam" id="PF01966"/>
    </source>
</evidence>
<dbReference type="PANTHER" id="PTHR35569:SF1">
    <property type="entry name" value="CYANAMIDE HYDRATASE DDI2-RELATED"/>
    <property type="match status" value="1"/>
</dbReference>
<evidence type="ECO:0000313" key="3">
    <source>
        <dbReference type="EMBL" id="SEP96152.1"/>
    </source>
</evidence>
<feature type="region of interest" description="Disordered" evidence="1">
    <location>
        <begin position="213"/>
        <end position="242"/>
    </location>
</feature>
<dbReference type="Pfam" id="PF01966">
    <property type="entry name" value="HD"/>
    <property type="match status" value="1"/>
</dbReference>
<proteinExistence type="predicted"/>
<reference evidence="3 4" key="1">
    <citation type="submission" date="2016-10" db="EMBL/GenBank/DDBJ databases">
        <authorList>
            <person name="de Groot N.N."/>
        </authorList>
    </citation>
    <scope>NUCLEOTIDE SEQUENCE [LARGE SCALE GENOMIC DNA]</scope>
    <source>
        <strain evidence="3 4">CGMCC 4.3519</strain>
    </source>
</reference>
<keyword evidence="4" id="KW-1185">Reference proteome</keyword>
<dbReference type="Proteomes" id="UP000199055">
    <property type="component" value="Unassembled WGS sequence"/>
</dbReference>
<organism evidence="3 4">
    <name type="scientific">Streptomyces radiopugnans</name>
    <dbReference type="NCBI Taxonomy" id="403935"/>
    <lineage>
        <taxon>Bacteria</taxon>
        <taxon>Bacillati</taxon>
        <taxon>Actinomycetota</taxon>
        <taxon>Actinomycetes</taxon>
        <taxon>Kitasatosporales</taxon>
        <taxon>Streptomycetaceae</taxon>
        <taxon>Streptomyces</taxon>
    </lineage>
</organism>
<dbReference type="Gene3D" id="1.10.3210.10">
    <property type="entry name" value="Hypothetical protein af1432"/>
    <property type="match status" value="1"/>
</dbReference>
<sequence>MTDAYEELPLPRTELALEALRHAKRTEHPAIFNHSLRTYLHGRASGERRGLLPGRDYDDELLFLGCVLHDAGLTPEGDGDQSFDLDGADLAARFLTERGMPADRVEIVWDAIALHLHHDLAMRKRPEIALVTAGAALDLGLDDPHALPPGHADRVHAVLPRLHAAAVLHDTVVGQALAKPHKAPPFSLPGELVRRTTGAAWPTWEELDRAAGWNDYDGYRPESRARTPARSGLPAGRPDDLP</sequence>
<evidence type="ECO:0000313" key="4">
    <source>
        <dbReference type="Proteomes" id="UP000199055"/>
    </source>
</evidence>
<accession>A0A1H9C4U6</accession>